<evidence type="ECO:0000256" key="1">
    <source>
        <dbReference type="SAM" id="SignalP"/>
    </source>
</evidence>
<feature type="chain" id="PRO_5039336260" description="Capsule polysaccharide biosynthesis protein" evidence="1">
    <location>
        <begin position="20"/>
        <end position="455"/>
    </location>
</feature>
<dbReference type="InterPro" id="IPR010866">
    <property type="entry name" value="A-2_8-polyST"/>
</dbReference>
<sequence length="455" mass="49763">MIRIAAASTLYGAATVAAALDAGMFGEDRPGDRTILLVCNNVAVPEITPALDEMPGFEALRPAFDAVVSWNQVIRPYHPSGWSPRADDCVLWERAFRRELDLGDEPVELLLESIQVNPARAIAAVFPDAPVEVYADGLMSYGPTRDKLPPSLHRRIRRLLYLDLAPGLRPLLLSEYQVPAETVPLDAVRKVLAEVTTASAAAVAAARPVVEEGAQGPALLLGQYLAALDILTPQEEEELHVRMVRGAVAAGHRNVVFKPHPSAPERYSRALEEAASAAGATLSVYDQPVLAEVLYETLRPGLVVGCFSTALLTAAALYDIPVARVGTELLFERLTPYENSNRIPVVVVDTLVPDLGDPQALRRADGGLLLDEAGTVDRLAPLVRAVGYCMRSEAYPHLREETIAWLNTHLPAEKRYFKRRRLTALELPGGLPVRARRLRKNPVVRKVAMTVRNRF</sequence>
<evidence type="ECO:0000313" key="3">
    <source>
        <dbReference type="Proteomes" id="UP000567795"/>
    </source>
</evidence>
<dbReference type="Proteomes" id="UP000567795">
    <property type="component" value="Unassembled WGS sequence"/>
</dbReference>
<dbReference type="AlphaFoldDB" id="A0A853A644"/>
<gene>
    <name evidence="2" type="ORF">FHU37_002951</name>
</gene>
<reference evidence="2 3" key="1">
    <citation type="submission" date="2020-07" db="EMBL/GenBank/DDBJ databases">
        <title>Sequencing the genomes of 1000 actinobacteria strains.</title>
        <authorList>
            <person name="Klenk H.-P."/>
        </authorList>
    </citation>
    <scope>NUCLEOTIDE SEQUENCE [LARGE SCALE GENOMIC DNA]</scope>
    <source>
        <strain evidence="2 3">DSM 42178</strain>
    </source>
</reference>
<accession>A0A853A644</accession>
<dbReference type="RefSeq" id="WP_179814650.1">
    <property type="nucleotide sequence ID" value="NZ_JACBZD010000001.1"/>
</dbReference>
<name>A0A853A644_9ACTN</name>
<dbReference type="EMBL" id="JACBZD010000001">
    <property type="protein sequence ID" value="NYI06008.1"/>
    <property type="molecule type" value="Genomic_DNA"/>
</dbReference>
<comment type="caution">
    <text evidence="2">The sequence shown here is derived from an EMBL/GenBank/DDBJ whole genome shotgun (WGS) entry which is preliminary data.</text>
</comment>
<evidence type="ECO:0008006" key="4">
    <source>
        <dbReference type="Google" id="ProtNLM"/>
    </source>
</evidence>
<feature type="signal peptide" evidence="1">
    <location>
        <begin position="1"/>
        <end position="19"/>
    </location>
</feature>
<protein>
    <recommendedName>
        <fullName evidence="4">Capsule polysaccharide biosynthesis protein</fullName>
    </recommendedName>
</protein>
<proteinExistence type="predicted"/>
<keyword evidence="3" id="KW-1185">Reference proteome</keyword>
<organism evidence="2 3">
    <name type="scientific">Allostreptomyces psammosilenae</name>
    <dbReference type="NCBI Taxonomy" id="1892865"/>
    <lineage>
        <taxon>Bacteria</taxon>
        <taxon>Bacillati</taxon>
        <taxon>Actinomycetota</taxon>
        <taxon>Actinomycetes</taxon>
        <taxon>Kitasatosporales</taxon>
        <taxon>Streptomycetaceae</taxon>
        <taxon>Allostreptomyces</taxon>
    </lineage>
</organism>
<keyword evidence="1" id="KW-0732">Signal</keyword>
<evidence type="ECO:0000313" key="2">
    <source>
        <dbReference type="EMBL" id="NYI06008.1"/>
    </source>
</evidence>
<dbReference type="Pfam" id="PF07388">
    <property type="entry name" value="A-2_8-polyST"/>
    <property type="match status" value="1"/>
</dbReference>